<dbReference type="PROSITE" id="PS50932">
    <property type="entry name" value="HTH_LACI_2"/>
    <property type="match status" value="1"/>
</dbReference>
<dbReference type="Proteomes" id="UP000537130">
    <property type="component" value="Unassembled WGS sequence"/>
</dbReference>
<feature type="domain" description="HTH lacI-type" evidence="5">
    <location>
        <begin position="2"/>
        <end position="56"/>
    </location>
</feature>
<dbReference type="Gene3D" id="1.10.260.40">
    <property type="entry name" value="lambda repressor-like DNA-binding domains"/>
    <property type="match status" value="1"/>
</dbReference>
<dbReference type="InterPro" id="IPR046335">
    <property type="entry name" value="LacI/GalR-like_sensor"/>
</dbReference>
<dbReference type="InterPro" id="IPR028082">
    <property type="entry name" value="Peripla_BP_I"/>
</dbReference>
<keyword evidence="7" id="KW-1185">Reference proteome</keyword>
<name>A0A7W4Z665_9GAMM</name>
<dbReference type="SMART" id="SM00354">
    <property type="entry name" value="HTH_LACI"/>
    <property type="match status" value="1"/>
</dbReference>
<reference evidence="6 7" key="1">
    <citation type="submission" date="2020-08" db="EMBL/GenBank/DDBJ databases">
        <title>Genomic Encyclopedia of Type Strains, Phase III (KMG-III): the genomes of soil and plant-associated and newly described type strains.</title>
        <authorList>
            <person name="Whitman W."/>
        </authorList>
    </citation>
    <scope>NUCLEOTIDE SEQUENCE [LARGE SCALE GENOMIC DNA]</scope>
    <source>
        <strain evidence="6 7">CECT 8654</strain>
    </source>
</reference>
<keyword evidence="3" id="KW-0238">DNA-binding</keyword>
<dbReference type="Pfam" id="PF13377">
    <property type="entry name" value="Peripla_BP_3"/>
    <property type="match status" value="1"/>
</dbReference>
<dbReference type="GO" id="GO:0000976">
    <property type="term" value="F:transcription cis-regulatory region binding"/>
    <property type="evidence" value="ECO:0007669"/>
    <property type="project" value="TreeGrafter"/>
</dbReference>
<dbReference type="SUPFAM" id="SSF53822">
    <property type="entry name" value="Periplasmic binding protein-like I"/>
    <property type="match status" value="1"/>
</dbReference>
<dbReference type="AlphaFoldDB" id="A0A7W4Z665"/>
<sequence>MVTIKDVAKMAGVSIATVSRTLAEPEKVSEKTRAKVMKAVESSGYVTNTLARNFRRRRSNMVVVLVPDIANPFFSNIIQGIERVARRHQYRILLGDTQGDVATEKAYADLVSQRQADGVICLGRNIPFAYKKGRKTVDPNWPPFAMACEYHGDIPVPTVCIDNVAAARDAVNHLLSLGHRHIGFINGPEDSPLCEDRLIGYRQALKAAKVKTQAVFNGDFSLQSGYDRMNDLLKRGDFTAVFCANDEMAIGALQACRDAGLKPPEDMSVVGFDDIAFAEYTHPRLTSIHQPRNRIGEQVMNLMLSMLAGNAPDTPRLVLPHELVVRESSVAKVG</sequence>
<dbReference type="PANTHER" id="PTHR30146:SF151">
    <property type="entry name" value="HTH-TYPE TRANSCRIPTIONAL REPRESSOR CYTR"/>
    <property type="match status" value="1"/>
</dbReference>
<dbReference type="Pfam" id="PF00356">
    <property type="entry name" value="LacI"/>
    <property type="match status" value="1"/>
</dbReference>
<keyword evidence="2" id="KW-0805">Transcription regulation</keyword>
<dbReference type="InterPro" id="IPR000843">
    <property type="entry name" value="HTH_LacI"/>
</dbReference>
<dbReference type="CDD" id="cd01392">
    <property type="entry name" value="HTH_LacI"/>
    <property type="match status" value="1"/>
</dbReference>
<evidence type="ECO:0000313" key="7">
    <source>
        <dbReference type="Proteomes" id="UP000537130"/>
    </source>
</evidence>
<dbReference type="SUPFAM" id="SSF47413">
    <property type="entry name" value="lambda repressor-like DNA-binding domains"/>
    <property type="match status" value="1"/>
</dbReference>
<evidence type="ECO:0000259" key="5">
    <source>
        <dbReference type="PROSITE" id="PS50932"/>
    </source>
</evidence>
<evidence type="ECO:0000256" key="2">
    <source>
        <dbReference type="ARBA" id="ARBA00023015"/>
    </source>
</evidence>
<evidence type="ECO:0000256" key="3">
    <source>
        <dbReference type="ARBA" id="ARBA00023125"/>
    </source>
</evidence>
<gene>
    <name evidence="6" type="ORF">FHR99_002194</name>
</gene>
<organism evidence="6 7">
    <name type="scientific">Litorivivens lipolytica</name>
    <dbReference type="NCBI Taxonomy" id="1524264"/>
    <lineage>
        <taxon>Bacteria</taxon>
        <taxon>Pseudomonadati</taxon>
        <taxon>Pseudomonadota</taxon>
        <taxon>Gammaproteobacteria</taxon>
        <taxon>Litorivivens</taxon>
    </lineage>
</organism>
<dbReference type="InterPro" id="IPR010982">
    <property type="entry name" value="Lambda_DNA-bd_dom_sf"/>
</dbReference>
<dbReference type="CDD" id="cd06284">
    <property type="entry name" value="PBP1_LacI-like"/>
    <property type="match status" value="1"/>
</dbReference>
<accession>A0A7W4Z665</accession>
<protein>
    <submittedName>
        <fullName evidence="6">LacI family repressor for deo operon, udp, cdd, tsx, nupC, and nupG</fullName>
    </submittedName>
</protein>
<dbReference type="EMBL" id="JACHWY010000002">
    <property type="protein sequence ID" value="MBB3047928.1"/>
    <property type="molecule type" value="Genomic_DNA"/>
</dbReference>
<evidence type="ECO:0000256" key="4">
    <source>
        <dbReference type="ARBA" id="ARBA00023163"/>
    </source>
</evidence>
<dbReference type="GO" id="GO:0003700">
    <property type="term" value="F:DNA-binding transcription factor activity"/>
    <property type="evidence" value="ECO:0007669"/>
    <property type="project" value="TreeGrafter"/>
</dbReference>
<evidence type="ECO:0000256" key="1">
    <source>
        <dbReference type="ARBA" id="ARBA00022491"/>
    </source>
</evidence>
<keyword evidence="4" id="KW-0804">Transcription</keyword>
<comment type="caution">
    <text evidence="6">The sequence shown here is derived from an EMBL/GenBank/DDBJ whole genome shotgun (WGS) entry which is preliminary data.</text>
</comment>
<dbReference type="RefSeq" id="WP_183410678.1">
    <property type="nucleotide sequence ID" value="NZ_JACHWY010000002.1"/>
</dbReference>
<dbReference type="Gene3D" id="3.40.50.2300">
    <property type="match status" value="2"/>
</dbReference>
<keyword evidence="1" id="KW-0678">Repressor</keyword>
<evidence type="ECO:0000313" key="6">
    <source>
        <dbReference type="EMBL" id="MBB3047928.1"/>
    </source>
</evidence>
<dbReference type="PANTHER" id="PTHR30146">
    <property type="entry name" value="LACI-RELATED TRANSCRIPTIONAL REPRESSOR"/>
    <property type="match status" value="1"/>
</dbReference>
<proteinExistence type="predicted"/>
<dbReference type="PRINTS" id="PR00036">
    <property type="entry name" value="HTHLACI"/>
</dbReference>